<comment type="subcellular location">
    <subcellularLocation>
        <location evidence="2 15">Mitochondrion outer membrane</location>
        <topology evidence="2 15">Single-pass type IV membrane protein</topology>
    </subcellularLocation>
</comment>
<dbReference type="InterPro" id="IPR002048">
    <property type="entry name" value="EF_hand_dom"/>
</dbReference>
<dbReference type="OrthoDB" id="10020961at2759"/>
<evidence type="ECO:0000313" key="20">
    <source>
        <dbReference type="Proteomes" id="UP000191024"/>
    </source>
</evidence>
<dbReference type="InterPro" id="IPR001806">
    <property type="entry name" value="Small_GTPase"/>
</dbReference>
<dbReference type="AlphaFoldDB" id="A0A1G4JY49"/>
<evidence type="ECO:0000256" key="11">
    <source>
        <dbReference type="ARBA" id="ARBA00022989"/>
    </source>
</evidence>
<keyword evidence="11 16" id="KW-1133">Transmembrane helix</keyword>
<dbReference type="PIRSF" id="PIRSF037488">
    <property type="entry name" value="Mt_Rho_GTPase"/>
    <property type="match status" value="1"/>
</dbReference>
<feature type="domain" description="Miro" evidence="18">
    <location>
        <begin position="3"/>
        <end position="187"/>
    </location>
</feature>
<dbReference type="SUPFAM" id="SSF47473">
    <property type="entry name" value="EF-hand"/>
    <property type="match status" value="1"/>
</dbReference>
<dbReference type="PANTHER" id="PTHR24072">
    <property type="entry name" value="RHO FAMILY GTPASE"/>
    <property type="match status" value="1"/>
</dbReference>
<dbReference type="STRING" id="1230905.A0A1G4JY49"/>
<dbReference type="PRINTS" id="PR00449">
    <property type="entry name" value="RASTRNSFRMNG"/>
</dbReference>
<evidence type="ECO:0000256" key="13">
    <source>
        <dbReference type="ARBA" id="ARBA00023134"/>
    </source>
</evidence>
<accession>A0A1G4JY49</accession>
<keyword evidence="12 15" id="KW-0496">Mitochondrion</keyword>
<protein>
    <recommendedName>
        <fullName evidence="15">Mitochondrial Rho GTPase</fullName>
        <ecNumber evidence="15">3.6.5.-</ecNumber>
    </recommendedName>
</protein>
<keyword evidence="4 16" id="KW-0812">Transmembrane</keyword>
<keyword evidence="13 15" id="KW-0342">GTP-binding</keyword>
<evidence type="ECO:0000256" key="3">
    <source>
        <dbReference type="ARBA" id="ARBA00007981"/>
    </source>
</evidence>
<dbReference type="GO" id="GO:0032865">
    <property type="term" value="C:ERMES complex"/>
    <property type="evidence" value="ECO:0007669"/>
    <property type="project" value="UniProtKB-ARBA"/>
</dbReference>
<dbReference type="Pfam" id="PF00071">
    <property type="entry name" value="Ras"/>
    <property type="match status" value="2"/>
</dbReference>
<comment type="function">
    <text evidence="1 15">Mitochondrial GTPase involved in mitochondrial trafficking. Probably involved in control of anterograde transport of mitochondria and their subcellular distribution.</text>
</comment>
<dbReference type="Proteomes" id="UP000191024">
    <property type="component" value="Chromosome F"/>
</dbReference>
<sequence length="664" mass="75741">MTKEQIKVVVCGDHGVGKSSLIACLVKDQFIASLQEVVPPVTIPRDFQSSPYATKTTFLVDTTNYELPALHRELKTADVIWLIYSDHESYDRISLYWMMMFRSLGVNLPVILCKNKCDKQKPFDDQKHEKPLIEDDFASENDTKIEDEEFIPILREFKEVETCIKTSAKDKVNVNQAFYLCQRAITHPIAPLFDARVGDLKLLAVLALKRIFLLSDKDQDGYLSEVELIELQSRAFGKVIETLELNFIGKTLLSLSAPNQEYEGFVLYVPGKGMTKDGFLVLNKIYSEKGRHETTWSILRAFNYTDSLSLSDKVLHPKVDIPDTASVEISPIGYRFLVELFLTFDRDNDGGLNEQELQFLFKSTPGLPSLWLETNFPFSTVISNRAHVTLQGWLAQWTMTAFLDYKITTAYLVYLGFEKDARLALQITKSRRHRRRNNKLYRAPITDRKVFSCFVFGKPKCGKSCLLESFLGRSFSENYSPTIKPKIAVNSLELKGSKQYYLILQEFGEQEPAVIENSSKMKGCDVLCLAYDSSDPESFSYLYDLVCQHKHLQDIPMVFVALKADLDKQQQRCQVQPDDFTDQLFIDHPLHVSSSWPSSLNELFVKLTEAALEPSRNTPGLAPDVVKEEVDYWQYALFGTSAIGFASLISFTLYKVIRSIQHSN</sequence>
<feature type="transmembrane region" description="Helical" evidence="16">
    <location>
        <begin position="632"/>
        <end position="654"/>
    </location>
</feature>
<dbReference type="GO" id="GO:0007264">
    <property type="term" value="P:small GTPase-mediated signal transduction"/>
    <property type="evidence" value="ECO:0007669"/>
    <property type="project" value="InterPro"/>
</dbReference>
<dbReference type="SUPFAM" id="SSF52540">
    <property type="entry name" value="P-loop containing nucleoside triphosphate hydrolases"/>
    <property type="match status" value="2"/>
</dbReference>
<keyword evidence="10 15" id="KW-0106">Calcium</keyword>
<gene>
    <name evidence="19" type="ORF">LAMI_0F05204G</name>
</gene>
<dbReference type="GO" id="GO:0005509">
    <property type="term" value="F:calcium ion binding"/>
    <property type="evidence" value="ECO:0007669"/>
    <property type="project" value="InterPro"/>
</dbReference>
<feature type="domain" description="EF-hand" evidence="17">
    <location>
        <begin position="332"/>
        <end position="367"/>
    </location>
</feature>
<evidence type="ECO:0000256" key="1">
    <source>
        <dbReference type="ARBA" id="ARBA00003481"/>
    </source>
</evidence>
<dbReference type="InterPro" id="IPR021181">
    <property type="entry name" value="Miro"/>
</dbReference>
<dbReference type="SMART" id="SM00175">
    <property type="entry name" value="RAB"/>
    <property type="match status" value="1"/>
</dbReference>
<evidence type="ECO:0000256" key="12">
    <source>
        <dbReference type="ARBA" id="ARBA00023128"/>
    </source>
</evidence>
<dbReference type="SMART" id="SM00173">
    <property type="entry name" value="RAS"/>
    <property type="match status" value="1"/>
</dbReference>
<keyword evidence="14 15" id="KW-0472">Membrane</keyword>
<dbReference type="GO" id="GO:0003924">
    <property type="term" value="F:GTPase activity"/>
    <property type="evidence" value="ECO:0007669"/>
    <property type="project" value="InterPro"/>
</dbReference>
<evidence type="ECO:0000256" key="5">
    <source>
        <dbReference type="ARBA" id="ARBA00022723"/>
    </source>
</evidence>
<evidence type="ECO:0000256" key="8">
    <source>
        <dbReference type="ARBA" id="ARBA00022787"/>
    </source>
</evidence>
<dbReference type="PROSITE" id="PS00018">
    <property type="entry name" value="EF_HAND_1"/>
    <property type="match status" value="1"/>
</dbReference>
<dbReference type="Pfam" id="PF08356">
    <property type="entry name" value="EF_assoc_2"/>
    <property type="match status" value="1"/>
</dbReference>
<dbReference type="EC" id="3.6.5.-" evidence="15"/>
<proteinExistence type="inferred from homology"/>
<evidence type="ECO:0000256" key="16">
    <source>
        <dbReference type="SAM" id="Phobius"/>
    </source>
</evidence>
<dbReference type="InterPro" id="IPR011992">
    <property type="entry name" value="EF-hand-dom_pair"/>
</dbReference>
<evidence type="ECO:0000256" key="15">
    <source>
        <dbReference type="PIRNR" id="PIRNR037488"/>
    </source>
</evidence>
<feature type="domain" description="Miro" evidence="18">
    <location>
        <begin position="448"/>
        <end position="613"/>
    </location>
</feature>
<evidence type="ECO:0000313" key="19">
    <source>
        <dbReference type="EMBL" id="SCU96096.1"/>
    </source>
</evidence>
<keyword evidence="8 15" id="KW-1000">Mitochondrion outer membrane</keyword>
<evidence type="ECO:0000256" key="6">
    <source>
        <dbReference type="ARBA" id="ARBA00022737"/>
    </source>
</evidence>
<dbReference type="FunFam" id="3.40.50.300:FF:000553">
    <property type="entry name" value="Mitochondrial Rho GTPase"/>
    <property type="match status" value="1"/>
</dbReference>
<dbReference type="Gene3D" id="1.10.238.10">
    <property type="entry name" value="EF-hand"/>
    <property type="match status" value="2"/>
</dbReference>
<evidence type="ECO:0000259" key="17">
    <source>
        <dbReference type="PROSITE" id="PS50222"/>
    </source>
</evidence>
<name>A0A1G4JY49_9SACH</name>
<dbReference type="GO" id="GO:0005525">
    <property type="term" value="F:GTP binding"/>
    <property type="evidence" value="ECO:0007669"/>
    <property type="project" value="UniProtKB-KW"/>
</dbReference>
<evidence type="ECO:0000256" key="10">
    <source>
        <dbReference type="ARBA" id="ARBA00022837"/>
    </source>
</evidence>
<dbReference type="InterPro" id="IPR020860">
    <property type="entry name" value="MIRO_dom"/>
</dbReference>
<dbReference type="Pfam" id="PF08355">
    <property type="entry name" value="EF_assoc_1"/>
    <property type="match status" value="1"/>
</dbReference>
<evidence type="ECO:0000259" key="18">
    <source>
        <dbReference type="PROSITE" id="PS51423"/>
    </source>
</evidence>
<dbReference type="InterPro" id="IPR018247">
    <property type="entry name" value="EF_Hand_1_Ca_BS"/>
</dbReference>
<dbReference type="InterPro" id="IPR027417">
    <property type="entry name" value="P-loop_NTPase"/>
</dbReference>
<evidence type="ECO:0000256" key="9">
    <source>
        <dbReference type="ARBA" id="ARBA00022801"/>
    </source>
</evidence>
<dbReference type="PROSITE" id="PS50222">
    <property type="entry name" value="EF_HAND_2"/>
    <property type="match status" value="2"/>
</dbReference>
<dbReference type="InterPro" id="IPR013567">
    <property type="entry name" value="EF_hand_assoc_2"/>
</dbReference>
<dbReference type="CDD" id="cd01892">
    <property type="entry name" value="Miro2"/>
    <property type="match status" value="1"/>
</dbReference>
<keyword evidence="9 15" id="KW-0378">Hydrolase</keyword>
<keyword evidence="6" id="KW-0677">Repeat</keyword>
<keyword evidence="20" id="KW-1185">Reference proteome</keyword>
<evidence type="ECO:0000256" key="14">
    <source>
        <dbReference type="ARBA" id="ARBA00023136"/>
    </source>
</evidence>
<comment type="similarity">
    <text evidence="3 15">Belongs to the mitochondrial Rho GTPase family.</text>
</comment>
<dbReference type="PROSITE" id="PS51423">
    <property type="entry name" value="MIRO"/>
    <property type="match status" value="2"/>
</dbReference>
<evidence type="ECO:0000256" key="4">
    <source>
        <dbReference type="ARBA" id="ARBA00022692"/>
    </source>
</evidence>
<evidence type="ECO:0000256" key="7">
    <source>
        <dbReference type="ARBA" id="ARBA00022741"/>
    </source>
</evidence>
<dbReference type="InterPro" id="IPR003578">
    <property type="entry name" value="Small_GTPase_Rho"/>
</dbReference>
<reference evidence="20" key="1">
    <citation type="submission" date="2016-03" db="EMBL/GenBank/DDBJ databases">
        <authorList>
            <person name="Devillers H."/>
        </authorList>
    </citation>
    <scope>NUCLEOTIDE SEQUENCE [LARGE SCALE GENOMIC DNA]</scope>
</reference>
<dbReference type="InterPro" id="IPR013566">
    <property type="entry name" value="EF_hand_assoc_1"/>
</dbReference>
<keyword evidence="5" id="KW-0479">Metal-binding</keyword>
<keyword evidence="7 15" id="KW-0547">Nucleotide-binding</keyword>
<evidence type="ECO:0000256" key="2">
    <source>
        <dbReference type="ARBA" id="ARBA00004200"/>
    </source>
</evidence>
<dbReference type="Gene3D" id="3.40.50.300">
    <property type="entry name" value="P-loop containing nucleotide triphosphate hydrolases"/>
    <property type="match status" value="2"/>
</dbReference>
<dbReference type="SMART" id="SM00054">
    <property type="entry name" value="EFh"/>
    <property type="match status" value="2"/>
</dbReference>
<feature type="domain" description="EF-hand" evidence="17">
    <location>
        <begin position="203"/>
        <end position="238"/>
    </location>
</feature>
<organism evidence="19 20">
    <name type="scientific">Lachancea mirantina</name>
    <dbReference type="NCBI Taxonomy" id="1230905"/>
    <lineage>
        <taxon>Eukaryota</taxon>
        <taxon>Fungi</taxon>
        <taxon>Dikarya</taxon>
        <taxon>Ascomycota</taxon>
        <taxon>Saccharomycotina</taxon>
        <taxon>Saccharomycetes</taxon>
        <taxon>Saccharomycetales</taxon>
        <taxon>Saccharomycetaceae</taxon>
        <taxon>Lachancea</taxon>
    </lineage>
</organism>
<dbReference type="GO" id="GO:0007005">
    <property type="term" value="P:mitochondrion organization"/>
    <property type="evidence" value="ECO:0007669"/>
    <property type="project" value="InterPro"/>
</dbReference>
<dbReference type="EMBL" id="LT598467">
    <property type="protein sequence ID" value="SCU96096.1"/>
    <property type="molecule type" value="Genomic_DNA"/>
</dbReference>